<dbReference type="RefSeq" id="WP_167987023.1">
    <property type="nucleotide sequence ID" value="NZ_JAATEJ010000042.1"/>
</dbReference>
<dbReference type="Gene3D" id="1.20.90.10">
    <property type="entry name" value="Phospholipase A2 domain"/>
    <property type="match status" value="1"/>
</dbReference>
<protein>
    <recommendedName>
        <fullName evidence="4">Phospholipase</fullName>
    </recommendedName>
</protein>
<evidence type="ECO:0008006" key="4">
    <source>
        <dbReference type="Google" id="ProtNLM"/>
    </source>
</evidence>
<dbReference type="EMBL" id="JAATEJ010000042">
    <property type="protein sequence ID" value="NJP48195.1"/>
    <property type="molecule type" value="Genomic_DNA"/>
</dbReference>
<feature type="compositionally biased region" description="Low complexity" evidence="1">
    <location>
        <begin position="1"/>
        <end position="24"/>
    </location>
</feature>
<dbReference type="InterPro" id="IPR036444">
    <property type="entry name" value="PLipase_A2_dom_sf"/>
</dbReference>
<feature type="region of interest" description="Disordered" evidence="1">
    <location>
        <begin position="1"/>
        <end position="27"/>
    </location>
</feature>
<keyword evidence="3" id="KW-1185">Reference proteome</keyword>
<reference evidence="2 3" key="1">
    <citation type="submission" date="2020-03" db="EMBL/GenBank/DDBJ databases">
        <title>WGS of actinomycetes isolated from Thailand.</title>
        <authorList>
            <person name="Thawai C."/>
        </authorList>
    </citation>
    <scope>NUCLEOTIDE SEQUENCE [LARGE SCALE GENOMIC DNA]</scope>
    <source>
        <strain evidence="2 3">PRB2-1</strain>
    </source>
</reference>
<dbReference type="InterPro" id="IPR015141">
    <property type="entry name" value="PLipase_A2_prok/fun"/>
</dbReference>
<name>A0ABX0ZZ12_9ACTN</name>
<accession>A0ABX0ZZ12</accession>
<proteinExistence type="predicted"/>
<sequence length="186" mass="19908">MRRSSIRSPRTGSSSPSSRSGRSTRSSRRRIALPLAAAVLSVPAVLAVAAPAGAAAPADKPQVLSSWTQTSAASYNSWLAARNNQAAWAAYGFDWSTDYCSDSPDNPFGFPFKTACARHDFGYRNYKKAGTFSANKARLDNMLYADLKRVCANYSGATKTACDSTAWTYYHAVDIFGSAAPARQAG</sequence>
<organism evidence="2 3">
    <name type="scientific">Actinacidiphila epipremni</name>
    <dbReference type="NCBI Taxonomy" id="2053013"/>
    <lineage>
        <taxon>Bacteria</taxon>
        <taxon>Bacillati</taxon>
        <taxon>Actinomycetota</taxon>
        <taxon>Actinomycetes</taxon>
        <taxon>Kitasatosporales</taxon>
        <taxon>Streptomycetaceae</taxon>
        <taxon>Actinacidiphila</taxon>
    </lineage>
</organism>
<evidence type="ECO:0000256" key="1">
    <source>
        <dbReference type="SAM" id="MobiDB-lite"/>
    </source>
</evidence>
<dbReference type="Pfam" id="PF09056">
    <property type="entry name" value="Phospholip_A2_3"/>
    <property type="match status" value="1"/>
</dbReference>
<dbReference type="SUPFAM" id="SSF48619">
    <property type="entry name" value="Phospholipase A2, PLA2"/>
    <property type="match status" value="1"/>
</dbReference>
<comment type="caution">
    <text evidence="2">The sequence shown here is derived from an EMBL/GenBank/DDBJ whole genome shotgun (WGS) entry which is preliminary data.</text>
</comment>
<evidence type="ECO:0000313" key="2">
    <source>
        <dbReference type="EMBL" id="NJP48195.1"/>
    </source>
</evidence>
<evidence type="ECO:0000313" key="3">
    <source>
        <dbReference type="Proteomes" id="UP000734511"/>
    </source>
</evidence>
<dbReference type="Proteomes" id="UP000734511">
    <property type="component" value="Unassembled WGS sequence"/>
</dbReference>
<gene>
    <name evidence="2" type="ORF">HCN08_33060</name>
</gene>